<dbReference type="InterPro" id="IPR017871">
    <property type="entry name" value="ABC_transporter-like_CS"/>
</dbReference>
<keyword evidence="11" id="KW-1185">Reference proteome</keyword>
<dbReference type="Pfam" id="PF19055">
    <property type="entry name" value="ABC2_membrane_7"/>
    <property type="match status" value="1"/>
</dbReference>
<dbReference type="AlphaFoldDB" id="A0A8K0JNQ7"/>
<dbReference type="EMBL" id="JABELV010000027">
    <property type="protein sequence ID" value="KAG7562694.1"/>
    <property type="molecule type" value="Genomic_DNA"/>
</dbReference>
<keyword evidence="3 8" id="KW-0812">Transmembrane</keyword>
<feature type="transmembrane region" description="Helical" evidence="8">
    <location>
        <begin position="581"/>
        <end position="603"/>
    </location>
</feature>
<dbReference type="SMART" id="SM00382">
    <property type="entry name" value="AAA"/>
    <property type="match status" value="1"/>
</dbReference>
<dbReference type="SUPFAM" id="SSF52540">
    <property type="entry name" value="P-loop containing nucleoside triphosphate hydrolases"/>
    <property type="match status" value="1"/>
</dbReference>
<keyword evidence="2" id="KW-0813">Transport</keyword>
<evidence type="ECO:0000256" key="4">
    <source>
        <dbReference type="ARBA" id="ARBA00022741"/>
    </source>
</evidence>
<keyword evidence="5" id="KW-0067">ATP-binding</keyword>
<sequence length="607" mass="66850">MTKSRPSGSILEFSSLSYTVKPKKTQIKVLVDDISFSMRGGDMLAIMGPSGAGKSTLLDLLSGRKRFDTGGKVSLNGRTVKPKDMKALSSFVEQEDALLGTLTARETLRFALQLSNPNAKAAFVEERVSSVVEMLGLDACADLPIGTPYGRGLSGGQKRRVSIGCSLITYPRILYLDEPTSGLDSSAAKEVVSCVAALARKEGIMVLASIHQPSYSTLNEFTDLVMLSRGRMCYHGPVEKLDVFLSDFGAETLPFVPPTDIAMQLLNTDFSRTNEMDPQDGPDTVQRFQSHYLEWKSRSLASETAYVPVDSNNPIETVEGGQIGRIPKIWYHTTILSRRMAMNYSRNLLAYGIRAAMYAGMGVMLATIWIRLGDEASTINDRLSVHFYSVAFLAFMSVAGIPGFLEERANFEKETANGLYGALPFVLANSIVTIPFLFACSTLFVLIMYWGIGLNDDASAVFRYIGFLFLSIYVAESQVLVVAALLPIFVAALAVSAFLNGFWMSVGGYFIRAINLPRFWYYSFHWMDYQKYAFELLANSDLRGLEFRCGATGCPYPSSVGPDRLLGQDVLDALKIGDINYGAWAGILLAIMVIYRILLWVALKLVH</sequence>
<accession>A0A8K0JNQ7</accession>
<evidence type="ECO:0000313" key="11">
    <source>
        <dbReference type="Proteomes" id="UP000812966"/>
    </source>
</evidence>
<feature type="transmembrane region" description="Helical" evidence="8">
    <location>
        <begin position="426"/>
        <end position="452"/>
    </location>
</feature>
<evidence type="ECO:0000256" key="2">
    <source>
        <dbReference type="ARBA" id="ARBA00022448"/>
    </source>
</evidence>
<dbReference type="InterPro" id="IPR050352">
    <property type="entry name" value="ABCG_transporters"/>
</dbReference>
<evidence type="ECO:0000259" key="9">
    <source>
        <dbReference type="PROSITE" id="PS50893"/>
    </source>
</evidence>
<feature type="transmembrane region" description="Helical" evidence="8">
    <location>
        <begin position="458"/>
        <end position="475"/>
    </location>
</feature>
<dbReference type="InterPro" id="IPR003439">
    <property type="entry name" value="ABC_transporter-like_ATP-bd"/>
</dbReference>
<reference evidence="10" key="1">
    <citation type="submission" date="2020-04" db="EMBL/GenBank/DDBJ databases">
        <title>Analysis of mating type loci in Filobasidium floriforme.</title>
        <authorList>
            <person name="Nowrousian M."/>
        </authorList>
    </citation>
    <scope>NUCLEOTIDE SEQUENCE</scope>
    <source>
        <strain evidence="10">CBS 6242</strain>
    </source>
</reference>
<dbReference type="InterPro" id="IPR013525">
    <property type="entry name" value="ABC2_TM"/>
</dbReference>
<dbReference type="GO" id="GO:0005524">
    <property type="term" value="F:ATP binding"/>
    <property type="evidence" value="ECO:0007669"/>
    <property type="project" value="UniProtKB-KW"/>
</dbReference>
<comment type="caution">
    <text evidence="10">The sequence shown here is derived from an EMBL/GenBank/DDBJ whole genome shotgun (WGS) entry which is preliminary data.</text>
</comment>
<proteinExistence type="predicted"/>
<evidence type="ECO:0000256" key="6">
    <source>
        <dbReference type="ARBA" id="ARBA00022989"/>
    </source>
</evidence>
<dbReference type="Pfam" id="PF01061">
    <property type="entry name" value="ABC2_membrane"/>
    <property type="match status" value="1"/>
</dbReference>
<keyword evidence="6 8" id="KW-1133">Transmembrane helix</keyword>
<name>A0A8K0JNQ7_9TREE</name>
<evidence type="ECO:0000256" key="5">
    <source>
        <dbReference type="ARBA" id="ARBA00022840"/>
    </source>
</evidence>
<dbReference type="PANTHER" id="PTHR48041">
    <property type="entry name" value="ABC TRANSPORTER G FAMILY MEMBER 28"/>
    <property type="match status" value="1"/>
</dbReference>
<keyword evidence="4" id="KW-0547">Nucleotide-binding</keyword>
<dbReference type="Gene3D" id="3.40.50.300">
    <property type="entry name" value="P-loop containing nucleotide triphosphate hydrolases"/>
    <property type="match status" value="1"/>
</dbReference>
<feature type="domain" description="ABC transporter" evidence="9">
    <location>
        <begin position="11"/>
        <end position="254"/>
    </location>
</feature>
<gene>
    <name evidence="10" type="ORF">FFLO_01854</name>
</gene>
<dbReference type="PANTHER" id="PTHR48041:SF98">
    <property type="entry name" value="TRANSPORTER, PUTATIVE (EUROFUNG)-RELATED"/>
    <property type="match status" value="1"/>
</dbReference>
<dbReference type="PROSITE" id="PS50893">
    <property type="entry name" value="ABC_TRANSPORTER_2"/>
    <property type="match status" value="1"/>
</dbReference>
<dbReference type="GO" id="GO:0016887">
    <property type="term" value="F:ATP hydrolysis activity"/>
    <property type="evidence" value="ECO:0007669"/>
    <property type="project" value="InterPro"/>
</dbReference>
<evidence type="ECO:0000256" key="1">
    <source>
        <dbReference type="ARBA" id="ARBA00004141"/>
    </source>
</evidence>
<feature type="transmembrane region" description="Helical" evidence="8">
    <location>
        <begin position="385"/>
        <end position="405"/>
    </location>
</feature>
<dbReference type="InterPro" id="IPR043926">
    <property type="entry name" value="ABCG_dom"/>
</dbReference>
<dbReference type="Proteomes" id="UP000812966">
    <property type="component" value="Unassembled WGS sequence"/>
</dbReference>
<feature type="transmembrane region" description="Helical" evidence="8">
    <location>
        <begin position="348"/>
        <end position="370"/>
    </location>
</feature>
<dbReference type="InterPro" id="IPR027417">
    <property type="entry name" value="P-loop_NTPase"/>
</dbReference>
<dbReference type="GO" id="GO:0016020">
    <property type="term" value="C:membrane"/>
    <property type="evidence" value="ECO:0007669"/>
    <property type="project" value="UniProtKB-SubCell"/>
</dbReference>
<evidence type="ECO:0000313" key="10">
    <source>
        <dbReference type="EMBL" id="KAG7562694.1"/>
    </source>
</evidence>
<dbReference type="Pfam" id="PF00005">
    <property type="entry name" value="ABC_tran"/>
    <property type="match status" value="1"/>
</dbReference>
<feature type="transmembrane region" description="Helical" evidence="8">
    <location>
        <begin position="482"/>
        <end position="503"/>
    </location>
</feature>
<evidence type="ECO:0000256" key="8">
    <source>
        <dbReference type="SAM" id="Phobius"/>
    </source>
</evidence>
<dbReference type="InterPro" id="IPR003593">
    <property type="entry name" value="AAA+_ATPase"/>
</dbReference>
<protein>
    <recommendedName>
        <fullName evidence="9">ABC transporter domain-containing protein</fullName>
    </recommendedName>
</protein>
<dbReference type="PROSITE" id="PS00211">
    <property type="entry name" value="ABC_TRANSPORTER_1"/>
    <property type="match status" value="1"/>
</dbReference>
<evidence type="ECO:0000256" key="3">
    <source>
        <dbReference type="ARBA" id="ARBA00022692"/>
    </source>
</evidence>
<keyword evidence="7 8" id="KW-0472">Membrane</keyword>
<dbReference type="GO" id="GO:0140359">
    <property type="term" value="F:ABC-type transporter activity"/>
    <property type="evidence" value="ECO:0007669"/>
    <property type="project" value="InterPro"/>
</dbReference>
<comment type="subcellular location">
    <subcellularLocation>
        <location evidence="1">Membrane</location>
        <topology evidence="1">Multi-pass membrane protein</topology>
    </subcellularLocation>
</comment>
<organism evidence="10 11">
    <name type="scientific">Filobasidium floriforme</name>
    <dbReference type="NCBI Taxonomy" id="5210"/>
    <lineage>
        <taxon>Eukaryota</taxon>
        <taxon>Fungi</taxon>
        <taxon>Dikarya</taxon>
        <taxon>Basidiomycota</taxon>
        <taxon>Agaricomycotina</taxon>
        <taxon>Tremellomycetes</taxon>
        <taxon>Filobasidiales</taxon>
        <taxon>Filobasidiaceae</taxon>
        <taxon>Filobasidium</taxon>
    </lineage>
</organism>
<evidence type="ECO:0000256" key="7">
    <source>
        <dbReference type="ARBA" id="ARBA00023136"/>
    </source>
</evidence>